<feature type="chain" id="PRO_5007284461" evidence="1">
    <location>
        <begin position="23"/>
        <end position="82"/>
    </location>
</feature>
<organism evidence="2">
    <name type="scientific">Rhipicephalus appendiculatus</name>
    <name type="common">Brown ear tick</name>
    <dbReference type="NCBI Taxonomy" id="34631"/>
    <lineage>
        <taxon>Eukaryota</taxon>
        <taxon>Metazoa</taxon>
        <taxon>Ecdysozoa</taxon>
        <taxon>Arthropoda</taxon>
        <taxon>Chelicerata</taxon>
        <taxon>Arachnida</taxon>
        <taxon>Acari</taxon>
        <taxon>Parasitiformes</taxon>
        <taxon>Ixodida</taxon>
        <taxon>Ixodoidea</taxon>
        <taxon>Ixodidae</taxon>
        <taxon>Rhipicephalinae</taxon>
        <taxon>Rhipicephalus</taxon>
        <taxon>Rhipicephalus</taxon>
    </lineage>
</organism>
<evidence type="ECO:0000313" key="2">
    <source>
        <dbReference type="EMBL" id="JAP76599.1"/>
    </source>
</evidence>
<reference evidence="2" key="1">
    <citation type="journal article" date="2016" name="Ticks Tick Borne Dis.">
        <title>De novo assembly and annotation of the salivary gland transcriptome of Rhipicephalus appendiculatus male and female ticks during blood feeding.</title>
        <authorList>
            <person name="de Castro M.H."/>
            <person name="de Klerk D."/>
            <person name="Pienaar R."/>
            <person name="Latif A.A."/>
            <person name="Rees D.J."/>
            <person name="Mans B.J."/>
        </authorList>
    </citation>
    <scope>NUCLEOTIDE SEQUENCE</scope>
    <source>
        <tissue evidence="2">Salivary glands</tissue>
    </source>
</reference>
<sequence length="82" mass="8520">MKAVFVCLLAALTAILSNGGLPSPIRGPPHRACLPSCNGLHAGANCGTNCTCHPHRLFNYFLACVKDGAKIPHGIVRANGRG</sequence>
<proteinExistence type="predicted"/>
<dbReference type="EMBL" id="GEDV01011958">
    <property type="protein sequence ID" value="JAP76599.1"/>
    <property type="molecule type" value="Transcribed_RNA"/>
</dbReference>
<accession>A0A131YBC3</accession>
<evidence type="ECO:0000256" key="1">
    <source>
        <dbReference type="SAM" id="SignalP"/>
    </source>
</evidence>
<keyword evidence="1" id="KW-0732">Signal</keyword>
<name>A0A131YBC3_RHIAP</name>
<protein>
    <submittedName>
        <fullName evidence="2">Mucin</fullName>
    </submittedName>
</protein>
<feature type="signal peptide" evidence="1">
    <location>
        <begin position="1"/>
        <end position="22"/>
    </location>
</feature>
<dbReference type="AlphaFoldDB" id="A0A131YBC3"/>